<keyword evidence="1" id="KW-1133">Transmembrane helix</keyword>
<gene>
    <name evidence="3" type="ORF">TbgDal_III3200</name>
</gene>
<dbReference type="EMBL" id="FN554966">
    <property type="protein sequence ID" value="CBH09981.1"/>
    <property type="molecule type" value="Genomic_DNA"/>
</dbReference>
<sequence length="169" mass="19807">MLPLMLLLLFDIKSLSFPSPSLIICSSLFFFLYFIISCRICSFIYNLPLIHTLPPSTFPPLSHEEIRVYIYIYIYIYIYVYIYTRAQNFLSTFLSFFLTKKKKKSFSLLSVMPFSFSPSRVCCGAYIFPHPSILLFLSFLKKHTISYTTDSHYCTSVCQSTFCFILCCY</sequence>
<accession>C9ZKX3</accession>
<protein>
    <recommendedName>
        <fullName evidence="5">T. brucei spp.-specific protein</fullName>
    </recommendedName>
</protein>
<keyword evidence="1" id="KW-0472">Membrane</keyword>
<proteinExistence type="predicted"/>
<feature type="transmembrane region" description="Helical" evidence="1">
    <location>
        <begin position="21"/>
        <end position="46"/>
    </location>
</feature>
<dbReference type="AlphaFoldDB" id="C9ZKX3"/>
<evidence type="ECO:0000256" key="1">
    <source>
        <dbReference type="SAM" id="Phobius"/>
    </source>
</evidence>
<dbReference type="RefSeq" id="XP_011772272.1">
    <property type="nucleotide sequence ID" value="XM_011773970.1"/>
</dbReference>
<evidence type="ECO:0000313" key="3">
    <source>
        <dbReference type="EMBL" id="CBH09981.1"/>
    </source>
</evidence>
<keyword evidence="1" id="KW-0812">Transmembrane</keyword>
<dbReference type="Proteomes" id="UP000002316">
    <property type="component" value="Chromosome 3"/>
</dbReference>
<feature type="signal peptide" evidence="2">
    <location>
        <begin position="1"/>
        <end position="16"/>
    </location>
</feature>
<reference evidence="4" key="1">
    <citation type="journal article" date="2010" name="PLoS Negl. Trop. Dis.">
        <title>The genome sequence of Trypanosoma brucei gambiense, causative agent of chronic human african trypanosomiasis.</title>
        <authorList>
            <person name="Jackson A.P."/>
            <person name="Sanders M."/>
            <person name="Berry A."/>
            <person name="McQuillan J."/>
            <person name="Aslett M.A."/>
            <person name="Quail M.A."/>
            <person name="Chukualim B."/>
            <person name="Capewell P."/>
            <person name="MacLeod A."/>
            <person name="Melville S.E."/>
            <person name="Gibson W."/>
            <person name="Barry J.D."/>
            <person name="Berriman M."/>
            <person name="Hertz-Fowler C."/>
        </authorList>
    </citation>
    <scope>NUCLEOTIDE SEQUENCE [LARGE SCALE GENOMIC DNA]</scope>
    <source>
        <strain evidence="4">MHOM/CI/86/DAL972</strain>
    </source>
</reference>
<evidence type="ECO:0008006" key="5">
    <source>
        <dbReference type="Google" id="ProtNLM"/>
    </source>
</evidence>
<name>C9ZKX3_TRYB9</name>
<keyword evidence="2" id="KW-0732">Signal</keyword>
<dbReference type="KEGG" id="tbg:TbgDal_III3200"/>
<evidence type="ECO:0000256" key="2">
    <source>
        <dbReference type="SAM" id="SignalP"/>
    </source>
</evidence>
<organism evidence="3 4">
    <name type="scientific">Trypanosoma brucei gambiense (strain MHOM/CI/86/DAL972)</name>
    <dbReference type="NCBI Taxonomy" id="679716"/>
    <lineage>
        <taxon>Eukaryota</taxon>
        <taxon>Discoba</taxon>
        <taxon>Euglenozoa</taxon>
        <taxon>Kinetoplastea</taxon>
        <taxon>Metakinetoplastina</taxon>
        <taxon>Trypanosomatida</taxon>
        <taxon>Trypanosomatidae</taxon>
        <taxon>Trypanosoma</taxon>
    </lineage>
</organism>
<dbReference type="GeneID" id="23859108"/>
<evidence type="ECO:0000313" key="4">
    <source>
        <dbReference type="Proteomes" id="UP000002316"/>
    </source>
</evidence>
<feature type="chain" id="PRO_5003004665" description="T. brucei spp.-specific protein" evidence="2">
    <location>
        <begin position="17"/>
        <end position="169"/>
    </location>
</feature>